<dbReference type="AlphaFoldDB" id="A0A6A8A9K5"/>
<evidence type="ECO:0000256" key="1">
    <source>
        <dbReference type="SAM" id="MobiDB-lite"/>
    </source>
</evidence>
<accession>A0A6A8A9K5</accession>
<dbReference type="RefSeq" id="WP_153354825.1">
    <property type="nucleotide sequence ID" value="NZ_JAYKOO010000001.1"/>
</dbReference>
<feature type="region of interest" description="Disordered" evidence="1">
    <location>
        <begin position="1"/>
        <end position="25"/>
    </location>
</feature>
<organism evidence="2 3">
    <name type="scientific">Endobacterium cereale</name>
    <dbReference type="NCBI Taxonomy" id="2663029"/>
    <lineage>
        <taxon>Bacteria</taxon>
        <taxon>Pseudomonadati</taxon>
        <taxon>Pseudomonadota</taxon>
        <taxon>Alphaproteobacteria</taxon>
        <taxon>Hyphomicrobiales</taxon>
        <taxon>Rhizobiaceae</taxon>
        <taxon>Endobacterium</taxon>
    </lineage>
</organism>
<sequence>MTAMKDPFSKPAKLSSQQKTDQTNSVVRNIIDAEVTAREKKTEKLRALRLARNEEDAVEKAAAKPGKSGRAK</sequence>
<dbReference type="Proteomes" id="UP000435138">
    <property type="component" value="Unassembled WGS sequence"/>
</dbReference>
<gene>
    <name evidence="2" type="ORF">GAO09_15155</name>
</gene>
<comment type="caution">
    <text evidence="2">The sequence shown here is derived from an EMBL/GenBank/DDBJ whole genome shotgun (WGS) entry which is preliminary data.</text>
</comment>
<feature type="compositionally biased region" description="Basic and acidic residues" evidence="1">
    <location>
        <begin position="53"/>
        <end position="62"/>
    </location>
</feature>
<keyword evidence="3" id="KW-1185">Reference proteome</keyword>
<proteinExistence type="predicted"/>
<evidence type="ECO:0000313" key="3">
    <source>
        <dbReference type="Proteomes" id="UP000435138"/>
    </source>
</evidence>
<reference evidence="2 3" key="1">
    <citation type="submission" date="2019-11" db="EMBL/GenBank/DDBJ databases">
        <title>Genome analysis of Rhizobacterium cereale a novel genus and species isolated from maize roots in North Spain.</title>
        <authorList>
            <person name="Menendez E."/>
            <person name="Flores-Felix J.D."/>
            <person name="Ramirez-Bahena M.-H."/>
            <person name="Igual J.M."/>
            <person name="Garcia-Fraile P."/>
            <person name="Peix A."/>
            <person name="Velazquez E."/>
        </authorList>
    </citation>
    <scope>NUCLEOTIDE SEQUENCE [LARGE SCALE GENOMIC DNA]</scope>
    <source>
        <strain evidence="2 3">RZME27</strain>
    </source>
</reference>
<evidence type="ECO:0000313" key="2">
    <source>
        <dbReference type="EMBL" id="MQY47374.1"/>
    </source>
</evidence>
<feature type="region of interest" description="Disordered" evidence="1">
    <location>
        <begin position="53"/>
        <end position="72"/>
    </location>
</feature>
<protein>
    <submittedName>
        <fullName evidence="2">Uncharacterized protein</fullName>
    </submittedName>
</protein>
<dbReference type="EMBL" id="WIXI01000044">
    <property type="protein sequence ID" value="MQY47374.1"/>
    <property type="molecule type" value="Genomic_DNA"/>
</dbReference>
<feature type="compositionally biased region" description="Polar residues" evidence="1">
    <location>
        <begin position="14"/>
        <end position="25"/>
    </location>
</feature>
<name>A0A6A8A9K5_9HYPH</name>